<evidence type="ECO:0000259" key="3">
    <source>
        <dbReference type="Pfam" id="PF09687"/>
    </source>
</evidence>
<evidence type="ECO:0000313" key="4">
    <source>
        <dbReference type="EMBL" id="KYN93193.1"/>
    </source>
</evidence>
<keyword evidence="2" id="KW-0472">Membrane</keyword>
<dbReference type="InterPro" id="IPR044885">
    <property type="entry name" value="PRESA_N_sf"/>
</dbReference>
<feature type="transmembrane region" description="Helical" evidence="2">
    <location>
        <begin position="27"/>
        <end position="45"/>
    </location>
</feature>
<proteinExistence type="predicted"/>
<name>A0A151L2K5_PLARE</name>
<dbReference type="AlphaFoldDB" id="A0A151L2K5"/>
<evidence type="ECO:0000256" key="1">
    <source>
        <dbReference type="SAM" id="MobiDB-lite"/>
    </source>
</evidence>
<dbReference type="VEuPathDB" id="PlasmoDB:PRG01_1256300"/>
<dbReference type="InterPro" id="IPR006526">
    <property type="entry name" value="Export_prot_PHISTa/b/c"/>
</dbReference>
<protein>
    <submittedName>
        <fullName evidence="4">Putative exported protein</fullName>
    </submittedName>
</protein>
<dbReference type="EMBL" id="LVLA01000244">
    <property type="protein sequence ID" value="KYN93193.1"/>
    <property type="molecule type" value="Genomic_DNA"/>
</dbReference>
<accession>A0A151L2K5</accession>
<dbReference type="Gene3D" id="6.10.280.180">
    <property type="entry name" value="Plasmodium RESA, N-terminal helical domain"/>
    <property type="match status" value="1"/>
</dbReference>
<dbReference type="VEuPathDB" id="PlasmoDB:PRCDC_1252400"/>
<dbReference type="Proteomes" id="UP000076359">
    <property type="component" value="Unassembled WGS sequence"/>
</dbReference>
<keyword evidence="2" id="KW-0812">Transmembrane</keyword>
<organism evidence="4 5">
    <name type="scientific">Plasmodium reichenowi</name>
    <dbReference type="NCBI Taxonomy" id="5854"/>
    <lineage>
        <taxon>Eukaryota</taxon>
        <taxon>Sar</taxon>
        <taxon>Alveolata</taxon>
        <taxon>Apicomplexa</taxon>
        <taxon>Aconoidasida</taxon>
        <taxon>Haemosporida</taxon>
        <taxon>Plasmodiidae</taxon>
        <taxon>Plasmodium</taxon>
        <taxon>Plasmodium (Laverania)</taxon>
    </lineage>
</organism>
<reference evidence="4 5" key="1">
    <citation type="journal article" date="2016" name="Nat. Commun.">
        <title>Genomes of cryptic chimpanzee Plasmodium species reveal key evolutionary events leading to human malaria.</title>
        <authorList>
            <person name="Sundararaman S.A."/>
            <person name="Plenderleith L.J."/>
            <person name="Liu W."/>
            <person name="Loy D.E."/>
            <person name="Learn G.H."/>
            <person name="Li Y."/>
            <person name="Shaw K.S."/>
            <person name="Ayouba A."/>
            <person name="Peeters M."/>
            <person name="Speede S."/>
            <person name="Shaw G.M."/>
            <person name="Bushman F.D."/>
            <person name="Brisson D."/>
            <person name="Rayner J.C."/>
            <person name="Sharp P.M."/>
            <person name="Hahn B.H."/>
        </authorList>
    </citation>
    <scope>NUCLEOTIDE SEQUENCE [LARGE SCALE GENOMIC DNA]</scope>
    <source>
        <strain evidence="4 5">SY57</strain>
    </source>
</reference>
<dbReference type="GeneID" id="24532574"/>
<evidence type="ECO:0000256" key="2">
    <source>
        <dbReference type="SAM" id="Phobius"/>
    </source>
</evidence>
<dbReference type="Pfam" id="PF09687">
    <property type="entry name" value="PRESAN"/>
    <property type="match status" value="1"/>
</dbReference>
<gene>
    <name evidence="4" type="ORF">PRSY57_0018400</name>
</gene>
<dbReference type="InterPro" id="IPR019111">
    <property type="entry name" value="PRESA_N"/>
</dbReference>
<keyword evidence="2" id="KW-1133">Transmembrane helix</keyword>
<sequence>MVNNKIRGTFPFYSFDSNYDKRTLYGFFRFVSLTVYIIGTLYLSLNNSYECNTSEIILFDNVISRKLAEVCTQNYSGLGNENIKNSYEENTEITKSCCKNDIKTCNEGNEHNESQTSQDDVDITKQLTREQLHDIVNSLGEIPSREFLLNLWKQTLEVSKDGLEPRRAELGEYKEKYGEGYEYNTRNKKKSKKTNYHKEFDQRLSIHENDYTNKFKTLIEGSLTVNELRSFIFLFIAFFHNLIDYLFHRYKIKYIQVGMAIPTKGTIDETLKEKQEREEEEGFEENLHEDLGENIAENQE</sequence>
<evidence type="ECO:0000313" key="5">
    <source>
        <dbReference type="Proteomes" id="UP000076359"/>
    </source>
</evidence>
<dbReference type="RefSeq" id="XP_012764387.2">
    <property type="nucleotide sequence ID" value="XM_012908933.2"/>
</dbReference>
<feature type="region of interest" description="Disordered" evidence="1">
    <location>
        <begin position="272"/>
        <end position="300"/>
    </location>
</feature>
<comment type="caution">
    <text evidence="4">The sequence shown here is derived from an EMBL/GenBank/DDBJ whole genome shotgun (WGS) entry which is preliminary data.</text>
</comment>
<dbReference type="NCBIfam" id="TIGR01639">
    <property type="entry name" value="P_fal_TIGR01639"/>
    <property type="match status" value="1"/>
</dbReference>
<feature type="domain" description="Plasmodium RESA N-terminal" evidence="3">
    <location>
        <begin position="126"/>
        <end position="248"/>
    </location>
</feature>
<dbReference type="KEGG" id="prei:PRSY57_0018400"/>